<dbReference type="EMBL" id="MBEW02000008">
    <property type="protein sequence ID" value="RDY21334.1"/>
    <property type="molecule type" value="Genomic_DNA"/>
</dbReference>
<proteinExistence type="predicted"/>
<keyword evidence="2" id="KW-1185">Reference proteome</keyword>
<reference evidence="1 2" key="1">
    <citation type="journal article" date="2016" name="Genome Announc.">
        <title>Draft Genome Sequence of Criibacterium bergeronii gen. nov., sp. nov., Strain CCRI-22567T, Isolated from a Vaginal Sample from a Woman with Bacterial Vaginosis.</title>
        <authorList>
            <person name="Maheux A.F."/>
            <person name="Berube E."/>
            <person name="Boudreau D.K."/>
            <person name="Raymond F."/>
            <person name="Corbeil J."/>
            <person name="Roy P.H."/>
            <person name="Boissinot M."/>
            <person name="Omar R.F."/>
        </authorList>
    </citation>
    <scope>NUCLEOTIDE SEQUENCE [LARGE SCALE GENOMIC DNA]</scope>
    <source>
        <strain evidence="1 2">CCRI-22567</strain>
    </source>
</reference>
<protein>
    <submittedName>
        <fullName evidence="1">Uncharacterized protein</fullName>
    </submittedName>
</protein>
<dbReference type="Proteomes" id="UP000093352">
    <property type="component" value="Unassembled WGS sequence"/>
</dbReference>
<comment type="caution">
    <text evidence="1">The sequence shown here is derived from an EMBL/GenBank/DDBJ whole genome shotgun (WGS) entry which is preliminary data.</text>
</comment>
<gene>
    <name evidence="1" type="ORF">BBG48_005240</name>
</gene>
<dbReference type="RefSeq" id="WP_068913435.1">
    <property type="nucleotide sequence ID" value="NZ_MBEW02000008.1"/>
</dbReference>
<sequence length="190" mass="21988">MKVNPISRGAVNRPYYSFNAGSVQPVQSIQATSPISPVEGQYASENAELSFREYQEKLDETKDYKGKNKNLEDKEFNSHKENHKFSKEEIETINSILNLFEKFNTNVDRIKKIDLARNQNNLDKIKQTYNKNSRFLLKMGISLDKLTHFELNQKTFTEEVIRDPASLKTLFEPYNGVLKQLISSFNGMLI</sequence>
<organism evidence="1 2">
    <name type="scientific">Criibacterium bergeronii</name>
    <dbReference type="NCBI Taxonomy" id="1871336"/>
    <lineage>
        <taxon>Bacteria</taxon>
        <taxon>Bacillati</taxon>
        <taxon>Bacillota</taxon>
        <taxon>Clostridia</taxon>
        <taxon>Peptostreptococcales</taxon>
        <taxon>Filifactoraceae</taxon>
        <taxon>Criibacterium</taxon>
    </lineage>
</organism>
<evidence type="ECO:0000313" key="2">
    <source>
        <dbReference type="Proteomes" id="UP000093352"/>
    </source>
</evidence>
<dbReference type="STRING" id="1871336.BBG48_10540"/>
<dbReference type="AlphaFoldDB" id="A0A371ILH9"/>
<name>A0A371ILH9_9FIRM</name>
<evidence type="ECO:0000313" key="1">
    <source>
        <dbReference type="EMBL" id="RDY21334.1"/>
    </source>
</evidence>
<accession>A0A371ILH9</accession>